<feature type="compositionally biased region" description="Low complexity" evidence="1">
    <location>
        <begin position="708"/>
        <end position="721"/>
    </location>
</feature>
<feature type="compositionally biased region" description="Low complexity" evidence="1">
    <location>
        <begin position="128"/>
        <end position="139"/>
    </location>
</feature>
<feature type="region of interest" description="Disordered" evidence="1">
    <location>
        <begin position="657"/>
        <end position="762"/>
    </location>
</feature>
<proteinExistence type="predicted"/>
<evidence type="ECO:0000256" key="1">
    <source>
        <dbReference type="SAM" id="MobiDB-lite"/>
    </source>
</evidence>
<feature type="compositionally biased region" description="Basic and acidic residues" evidence="1">
    <location>
        <begin position="635"/>
        <end position="646"/>
    </location>
</feature>
<feature type="compositionally biased region" description="Basic and acidic residues" evidence="1">
    <location>
        <begin position="657"/>
        <end position="684"/>
    </location>
</feature>
<evidence type="ECO:0000313" key="2">
    <source>
        <dbReference type="EMBL" id="KAK7319209.1"/>
    </source>
</evidence>
<feature type="region of interest" description="Disordered" evidence="1">
    <location>
        <begin position="627"/>
        <end position="646"/>
    </location>
</feature>
<dbReference type="Proteomes" id="UP001359559">
    <property type="component" value="Unassembled WGS sequence"/>
</dbReference>
<comment type="caution">
    <text evidence="2">The sequence shown here is derived from an EMBL/GenBank/DDBJ whole genome shotgun (WGS) entry which is preliminary data.</text>
</comment>
<feature type="region of interest" description="Disordered" evidence="1">
    <location>
        <begin position="174"/>
        <end position="196"/>
    </location>
</feature>
<feature type="compositionally biased region" description="Low complexity" evidence="1">
    <location>
        <begin position="736"/>
        <end position="747"/>
    </location>
</feature>
<evidence type="ECO:0000313" key="3">
    <source>
        <dbReference type="Proteomes" id="UP001359559"/>
    </source>
</evidence>
<organism evidence="2 3">
    <name type="scientific">Clitoria ternatea</name>
    <name type="common">Butterfly pea</name>
    <dbReference type="NCBI Taxonomy" id="43366"/>
    <lineage>
        <taxon>Eukaryota</taxon>
        <taxon>Viridiplantae</taxon>
        <taxon>Streptophyta</taxon>
        <taxon>Embryophyta</taxon>
        <taxon>Tracheophyta</taxon>
        <taxon>Spermatophyta</taxon>
        <taxon>Magnoliopsida</taxon>
        <taxon>eudicotyledons</taxon>
        <taxon>Gunneridae</taxon>
        <taxon>Pentapetalae</taxon>
        <taxon>rosids</taxon>
        <taxon>fabids</taxon>
        <taxon>Fabales</taxon>
        <taxon>Fabaceae</taxon>
        <taxon>Papilionoideae</taxon>
        <taxon>50 kb inversion clade</taxon>
        <taxon>NPAAA clade</taxon>
        <taxon>indigoferoid/millettioid clade</taxon>
        <taxon>Phaseoleae</taxon>
        <taxon>Clitoria</taxon>
    </lineage>
</organism>
<name>A0AAN9KNU8_CLITE</name>
<keyword evidence="3" id="KW-1185">Reference proteome</keyword>
<dbReference type="PANTHER" id="PTHR47820:SF3">
    <property type="entry name" value="OS07G0499800 PROTEIN"/>
    <property type="match status" value="1"/>
</dbReference>
<sequence length="842" mass="95687">MASPRVERASSSPFGCDTFTTAHSSFQNNTMRDNLNISDSIPNHNTEKPINSVDTWVLGVAKNNLVNLRLTRRLRNTHNENKDSSLPALVSPRHSKVIENSAKNTRQEAPQKVTTLDNKNKVHVVPNFSSRSSSFTSRRLASPPRSDGSSEGEILNLGASSLVRIWETRLCFNNKSTNNTKPNAPASLGRTSSDASSNESAFFMEEQCRALEECDGTPNTESFPNWEECDKPRPCDQSCSSQKLEAISLDSLESEKGRVANIIRRLSITNQIQSSVAPLSDDNDHEIGSVTGSLHRERDCASSTPKQQEFRAFSAPRIRGRQAYNDLLMQFESDRHGELDNLAKRGAVSKFIQRGRIRSVLRLRLLQRGVAVFDQSHLKSTTSEVNKQQRSTLTQLRESGFNITDEPRTSALTEVSSSRSHCREVVSIITKPNNNFPTSNHISKETHCHIAYNTDIHNKKATQNSMSQTGPDYKEVHPNSDVTFIKAQNNDPKEIVGASSSMVDTNANEMEHKVVTSDQQCDTAEINYDEISQEEASDQHYVSSNYDDIVEEHETNNQICGENAYDWIGHISRPRSYWEKLRQEWYKEKLNFSSENDEIRKLLERRTVSTFLSSDFRERLDRLVKSRTGTQTHLADSRHSEEDQDRSMDQLMTFFHERLHFRGNPQEDERDRVKEEDERRKKEEKDEEQEEDSIISSLDQEGDYFNQSSPSMQAPSPSSWSYRDNIAEDDSDRVASLSSSPPSQSPSFFQDTHQYSSSSSPNHHSIEMEIIYDLRAQLTQLFNEMSELKKSLKSCTDMQMQMQLNQSKKREVHKDVGTCVHVSSVPMSCNGIVENVQYVKLQ</sequence>
<reference evidence="2 3" key="1">
    <citation type="submission" date="2024-01" db="EMBL/GenBank/DDBJ databases">
        <title>The genomes of 5 underutilized Papilionoideae crops provide insights into root nodulation and disease resistance.</title>
        <authorList>
            <person name="Yuan L."/>
        </authorList>
    </citation>
    <scope>NUCLEOTIDE SEQUENCE [LARGE SCALE GENOMIC DNA]</scope>
    <source>
        <strain evidence="2">LY-2023</strain>
        <tissue evidence="2">Leaf</tissue>
    </source>
</reference>
<feature type="region of interest" description="Disordered" evidence="1">
    <location>
        <begin position="127"/>
        <end position="153"/>
    </location>
</feature>
<dbReference type="AlphaFoldDB" id="A0AAN9KNU8"/>
<accession>A0AAN9KNU8</accession>
<protein>
    <submittedName>
        <fullName evidence="2">Uncharacterized protein</fullName>
    </submittedName>
</protein>
<dbReference type="PANTHER" id="PTHR47820">
    <property type="entry name" value="BNAC05G24000D PROTEIN"/>
    <property type="match status" value="1"/>
</dbReference>
<gene>
    <name evidence="2" type="ORF">RJT34_03927</name>
</gene>
<dbReference type="EMBL" id="JAYKXN010000001">
    <property type="protein sequence ID" value="KAK7319209.1"/>
    <property type="molecule type" value="Genomic_DNA"/>
</dbReference>